<evidence type="ECO:0000256" key="6">
    <source>
        <dbReference type="ARBA" id="ARBA00023136"/>
    </source>
</evidence>
<sequence length="662" mass="72448">MKSIRAKIIAGILILVVLASISTGLLATSMAKKAVLEQGRIGLEAVAKEDARTVASRIEGNLRQLEVLAYYDEIKSMDLERQLPVLREAKENYGFLALAVVYPDGKAYYDDGTVADLGDRDYVKRAFEGMPNLSDVIISRVTGQPVVMFAAPIKKEGKVAGVLVGRRDGNALSEMVDDMGFGETGYAYIINEKGTVIAHHDRQKVIDQLNPIEKAKEDKTMESVAETFKKMLSEKQGFSRYYFNNRYIYNAYMPIEGTGWILSVTAPESEFLSEVKKMQKQNLLVTLFVVFIGLIVSYILGKMLAEPIIQMVGNTQRIAELDLTGEVDAKLLNRHDEIGHLSRIFKHMQDSLRTMIGDIKAKSDEVNSHAESLAAVSEEMAASSQEVATTMQQVAEGATNQAKDLMDISEAMQGVIESIDHVYNALQDLKEETDNTARKADAGKEELDKLTRSIEDIRKAFAVVVDKVENLTSSVQEISSITGIISGISEQTNLLALNAAIEAARAGEAGRGFAVVADEVRKLAEESRISTEKIASLVASITGDTGEVTRTAQEVEILVEKQVEVLKNSIRSFDDILGSIEKVPFYLDETYKQMQGIVNAKDVVVEKVASAGAVAEENSAATQEVAASSEEMTASSQEVAATAQNLTQIVMKLKESIDKFKI</sequence>
<dbReference type="GO" id="GO:0007165">
    <property type="term" value="P:signal transduction"/>
    <property type="evidence" value="ECO:0007669"/>
    <property type="project" value="UniProtKB-KW"/>
</dbReference>
<accession>A0A1M5RIU5</accession>
<dbReference type="Gene3D" id="3.30.450.20">
    <property type="entry name" value="PAS domain"/>
    <property type="match status" value="1"/>
</dbReference>
<evidence type="ECO:0000256" key="10">
    <source>
        <dbReference type="SAM" id="Coils"/>
    </source>
</evidence>
<dbReference type="Pfam" id="PF00015">
    <property type="entry name" value="MCPsignal"/>
    <property type="match status" value="1"/>
</dbReference>
<keyword evidence="2" id="KW-1003">Cell membrane</keyword>
<dbReference type="CDD" id="cd12912">
    <property type="entry name" value="PDC2_MCP_like"/>
    <property type="match status" value="1"/>
</dbReference>
<gene>
    <name evidence="14" type="ORF">SAMN02745221_02038</name>
</gene>
<feature type="transmembrane region" description="Helical" evidence="11">
    <location>
        <begin position="283"/>
        <end position="301"/>
    </location>
</feature>
<dbReference type="Proteomes" id="UP000242329">
    <property type="component" value="Unassembled WGS sequence"/>
</dbReference>
<proteinExistence type="inferred from homology"/>
<feature type="domain" description="HAMP" evidence="13">
    <location>
        <begin position="302"/>
        <end position="357"/>
    </location>
</feature>
<evidence type="ECO:0000256" key="8">
    <source>
        <dbReference type="ARBA" id="ARBA00029447"/>
    </source>
</evidence>
<evidence type="ECO:0000256" key="1">
    <source>
        <dbReference type="ARBA" id="ARBA00004651"/>
    </source>
</evidence>
<dbReference type="CDD" id="cd11386">
    <property type="entry name" value="MCP_signal"/>
    <property type="match status" value="1"/>
</dbReference>
<evidence type="ECO:0000256" key="3">
    <source>
        <dbReference type="ARBA" id="ARBA00022500"/>
    </source>
</evidence>
<dbReference type="InterPro" id="IPR033479">
    <property type="entry name" value="dCache_1"/>
</dbReference>
<keyword evidence="5 11" id="KW-1133">Transmembrane helix</keyword>
<dbReference type="Pfam" id="PF02743">
    <property type="entry name" value="dCache_1"/>
    <property type="match status" value="1"/>
</dbReference>
<evidence type="ECO:0000256" key="11">
    <source>
        <dbReference type="SAM" id="Phobius"/>
    </source>
</evidence>
<dbReference type="Pfam" id="PF00672">
    <property type="entry name" value="HAMP"/>
    <property type="match status" value="1"/>
</dbReference>
<dbReference type="OrthoDB" id="597657at2"/>
<evidence type="ECO:0000256" key="4">
    <source>
        <dbReference type="ARBA" id="ARBA00022692"/>
    </source>
</evidence>
<dbReference type="GO" id="GO:0006935">
    <property type="term" value="P:chemotaxis"/>
    <property type="evidence" value="ECO:0007669"/>
    <property type="project" value="UniProtKB-KW"/>
</dbReference>
<dbReference type="SMART" id="SM00283">
    <property type="entry name" value="MA"/>
    <property type="match status" value="1"/>
</dbReference>
<evidence type="ECO:0000259" key="13">
    <source>
        <dbReference type="PROSITE" id="PS50885"/>
    </source>
</evidence>
<keyword evidence="15" id="KW-1185">Reference proteome</keyword>
<keyword evidence="3" id="KW-0145">Chemotaxis</keyword>
<evidence type="ECO:0000259" key="12">
    <source>
        <dbReference type="PROSITE" id="PS50111"/>
    </source>
</evidence>
<comment type="subcellular location">
    <subcellularLocation>
        <location evidence="1">Cell membrane</location>
        <topology evidence="1">Multi-pass membrane protein</topology>
    </subcellularLocation>
</comment>
<dbReference type="PANTHER" id="PTHR32089:SF112">
    <property type="entry name" value="LYSOZYME-LIKE PROTEIN-RELATED"/>
    <property type="match status" value="1"/>
</dbReference>
<feature type="domain" description="Methyl-accepting transducer" evidence="12">
    <location>
        <begin position="376"/>
        <end position="633"/>
    </location>
</feature>
<keyword evidence="4 11" id="KW-0812">Transmembrane</keyword>
<dbReference type="CDD" id="cd06225">
    <property type="entry name" value="HAMP"/>
    <property type="match status" value="1"/>
</dbReference>
<protein>
    <submittedName>
        <fullName evidence="14">Methyl-accepting chemotaxis sensory transducer with Cache sensor</fullName>
    </submittedName>
</protein>
<keyword evidence="6 11" id="KW-0472">Membrane</keyword>
<evidence type="ECO:0000256" key="5">
    <source>
        <dbReference type="ARBA" id="ARBA00022989"/>
    </source>
</evidence>
<dbReference type="PROSITE" id="PS50885">
    <property type="entry name" value="HAMP"/>
    <property type="match status" value="1"/>
</dbReference>
<dbReference type="PANTHER" id="PTHR32089">
    <property type="entry name" value="METHYL-ACCEPTING CHEMOTAXIS PROTEIN MCPB"/>
    <property type="match status" value="1"/>
</dbReference>
<evidence type="ECO:0000256" key="9">
    <source>
        <dbReference type="PROSITE-ProRule" id="PRU00284"/>
    </source>
</evidence>
<reference evidence="15" key="1">
    <citation type="submission" date="2016-11" db="EMBL/GenBank/DDBJ databases">
        <authorList>
            <person name="Varghese N."/>
            <person name="Submissions S."/>
        </authorList>
    </citation>
    <scope>NUCLEOTIDE SEQUENCE [LARGE SCALE GENOMIC DNA]</scope>
    <source>
        <strain evidence="15">DSM 11003</strain>
    </source>
</reference>
<dbReference type="Gene3D" id="1.10.287.950">
    <property type="entry name" value="Methyl-accepting chemotaxis protein"/>
    <property type="match status" value="1"/>
</dbReference>
<evidence type="ECO:0000313" key="14">
    <source>
        <dbReference type="EMBL" id="SHH26009.1"/>
    </source>
</evidence>
<evidence type="ECO:0000256" key="7">
    <source>
        <dbReference type="ARBA" id="ARBA00023224"/>
    </source>
</evidence>
<feature type="coiled-coil region" evidence="10">
    <location>
        <begin position="426"/>
        <end position="460"/>
    </location>
</feature>
<evidence type="ECO:0000313" key="15">
    <source>
        <dbReference type="Proteomes" id="UP000242329"/>
    </source>
</evidence>
<dbReference type="RefSeq" id="WP_073093397.1">
    <property type="nucleotide sequence ID" value="NZ_FQWY01000050.1"/>
</dbReference>
<dbReference type="GO" id="GO:0005886">
    <property type="term" value="C:plasma membrane"/>
    <property type="evidence" value="ECO:0007669"/>
    <property type="project" value="UniProtKB-SubCell"/>
</dbReference>
<dbReference type="AlphaFoldDB" id="A0A1M5RIU5"/>
<dbReference type="InterPro" id="IPR003660">
    <property type="entry name" value="HAMP_dom"/>
</dbReference>
<dbReference type="CDD" id="cd12914">
    <property type="entry name" value="PDC1_DGC_like"/>
    <property type="match status" value="1"/>
</dbReference>
<dbReference type="SUPFAM" id="SSF58104">
    <property type="entry name" value="Methyl-accepting chemotaxis protein (MCP) signaling domain"/>
    <property type="match status" value="1"/>
</dbReference>
<organism evidence="14 15">
    <name type="scientific">Thermosyntropha lipolytica DSM 11003</name>
    <dbReference type="NCBI Taxonomy" id="1123382"/>
    <lineage>
        <taxon>Bacteria</taxon>
        <taxon>Bacillati</taxon>
        <taxon>Bacillota</taxon>
        <taxon>Clostridia</taxon>
        <taxon>Eubacteriales</taxon>
        <taxon>Syntrophomonadaceae</taxon>
        <taxon>Thermosyntropha</taxon>
    </lineage>
</organism>
<dbReference type="STRING" id="1123382.SAMN02745221_02038"/>
<dbReference type="SMART" id="SM00304">
    <property type="entry name" value="HAMP"/>
    <property type="match status" value="1"/>
</dbReference>
<comment type="similarity">
    <text evidence="8">Belongs to the methyl-accepting chemotaxis (MCP) protein family.</text>
</comment>
<dbReference type="InterPro" id="IPR004089">
    <property type="entry name" value="MCPsignal_dom"/>
</dbReference>
<evidence type="ECO:0000256" key="2">
    <source>
        <dbReference type="ARBA" id="ARBA00022475"/>
    </source>
</evidence>
<keyword evidence="10" id="KW-0175">Coiled coil</keyword>
<name>A0A1M5RIU5_9FIRM</name>
<dbReference type="PROSITE" id="PS50111">
    <property type="entry name" value="CHEMOTAXIS_TRANSDUC_2"/>
    <property type="match status" value="1"/>
</dbReference>
<dbReference type="EMBL" id="FQWY01000050">
    <property type="protein sequence ID" value="SHH26009.1"/>
    <property type="molecule type" value="Genomic_DNA"/>
</dbReference>
<keyword evidence="7 9" id="KW-0807">Transducer</keyword>